<evidence type="ECO:0000313" key="2">
    <source>
        <dbReference type="Proteomes" id="UP000324832"/>
    </source>
</evidence>
<evidence type="ECO:0000313" key="1">
    <source>
        <dbReference type="EMBL" id="VVC98007.1"/>
    </source>
</evidence>
<protein>
    <submittedName>
        <fullName evidence="1">Uncharacterized protein</fullName>
    </submittedName>
</protein>
<gene>
    <name evidence="1" type="ORF">LSINAPIS_LOCUS9165</name>
</gene>
<dbReference type="Proteomes" id="UP000324832">
    <property type="component" value="Unassembled WGS sequence"/>
</dbReference>
<keyword evidence="2" id="KW-1185">Reference proteome</keyword>
<proteinExistence type="predicted"/>
<accession>A0A5E4QJB2</accession>
<dbReference type="AlphaFoldDB" id="A0A5E4QJB2"/>
<organism evidence="1 2">
    <name type="scientific">Leptidea sinapis</name>
    <dbReference type="NCBI Taxonomy" id="189913"/>
    <lineage>
        <taxon>Eukaryota</taxon>
        <taxon>Metazoa</taxon>
        <taxon>Ecdysozoa</taxon>
        <taxon>Arthropoda</taxon>
        <taxon>Hexapoda</taxon>
        <taxon>Insecta</taxon>
        <taxon>Pterygota</taxon>
        <taxon>Neoptera</taxon>
        <taxon>Endopterygota</taxon>
        <taxon>Lepidoptera</taxon>
        <taxon>Glossata</taxon>
        <taxon>Ditrysia</taxon>
        <taxon>Papilionoidea</taxon>
        <taxon>Pieridae</taxon>
        <taxon>Dismorphiinae</taxon>
        <taxon>Leptidea</taxon>
    </lineage>
</organism>
<reference evidence="1 2" key="1">
    <citation type="submission" date="2017-07" db="EMBL/GenBank/DDBJ databases">
        <authorList>
            <person name="Talla V."/>
            <person name="Backstrom N."/>
        </authorList>
    </citation>
    <scope>NUCLEOTIDE SEQUENCE [LARGE SCALE GENOMIC DNA]</scope>
</reference>
<name>A0A5E4QJB2_9NEOP</name>
<sequence>MTVRIEDKETSLQLSILERTEYCYSGDVCHLVQILNNGQAILRDHQNCWIRHIGTCLPKMIK</sequence>
<dbReference type="EMBL" id="FZQP02003334">
    <property type="protein sequence ID" value="VVC98007.1"/>
    <property type="molecule type" value="Genomic_DNA"/>
</dbReference>